<evidence type="ECO:0000256" key="2">
    <source>
        <dbReference type="ARBA" id="ARBA00022898"/>
    </source>
</evidence>
<keyword evidence="2" id="KW-0663">Pyridoxal phosphate</keyword>
<proteinExistence type="inferred from homology"/>
<dbReference type="Proteomes" id="UP001583177">
    <property type="component" value="Unassembled WGS sequence"/>
</dbReference>
<dbReference type="PANTHER" id="PTHR43510:SF1">
    <property type="entry name" value="AMINOTRANSFERASE FUNCTION, HYPOTHETICAL (EUROFUNG)"/>
    <property type="match status" value="1"/>
</dbReference>
<dbReference type="InterPro" id="IPR015422">
    <property type="entry name" value="PyrdxlP-dep_Trfase_small"/>
</dbReference>
<dbReference type="SUPFAM" id="SSF53383">
    <property type="entry name" value="PLP-dependent transferases"/>
    <property type="match status" value="1"/>
</dbReference>
<accession>A0ABR3XAL8</accession>
<feature type="domain" description="Aminotransferase class I/classII large" evidence="3">
    <location>
        <begin position="56"/>
        <end position="385"/>
    </location>
</feature>
<name>A0ABR3XAL8_9PEZI</name>
<reference evidence="4 5" key="1">
    <citation type="journal article" date="2024" name="IMA Fungus">
        <title>IMA Genome - F19 : A genome assembly and annotation guide to empower mycologists, including annotated draft genome sequences of Ceratocystis pirilliformis, Diaporthe australafricana, Fusarium ophioides, Paecilomyces lecythidis, and Sporothrix stenoceras.</title>
        <authorList>
            <person name="Aylward J."/>
            <person name="Wilson A.M."/>
            <person name="Visagie C.M."/>
            <person name="Spraker J."/>
            <person name="Barnes I."/>
            <person name="Buitendag C."/>
            <person name="Ceriani C."/>
            <person name="Del Mar Angel L."/>
            <person name="du Plessis D."/>
            <person name="Fuchs T."/>
            <person name="Gasser K."/>
            <person name="Kramer D."/>
            <person name="Li W."/>
            <person name="Munsamy K."/>
            <person name="Piso A."/>
            <person name="Price J.L."/>
            <person name="Sonnekus B."/>
            <person name="Thomas C."/>
            <person name="van der Nest A."/>
            <person name="van Dijk A."/>
            <person name="van Heerden A."/>
            <person name="van Vuuren N."/>
            <person name="Yilmaz N."/>
            <person name="Duong T.A."/>
            <person name="van der Merwe N.A."/>
            <person name="Wingfield M.J."/>
            <person name="Wingfield B.D."/>
        </authorList>
    </citation>
    <scope>NUCLEOTIDE SEQUENCE [LARGE SCALE GENOMIC DNA]</scope>
    <source>
        <strain evidence="4 5">CMW 18300</strain>
    </source>
</reference>
<evidence type="ECO:0000313" key="4">
    <source>
        <dbReference type="EMBL" id="KAL1872995.1"/>
    </source>
</evidence>
<keyword evidence="5" id="KW-1185">Reference proteome</keyword>
<comment type="caution">
    <text evidence="4">The sequence shown here is derived from an EMBL/GenBank/DDBJ whole genome shotgun (WGS) entry which is preliminary data.</text>
</comment>
<dbReference type="InterPro" id="IPR004838">
    <property type="entry name" value="NHTrfase_class1_PyrdxlP-BS"/>
</dbReference>
<evidence type="ECO:0000256" key="1">
    <source>
        <dbReference type="ARBA" id="ARBA00007441"/>
    </source>
</evidence>
<dbReference type="InterPro" id="IPR015424">
    <property type="entry name" value="PyrdxlP-dep_Trfase"/>
</dbReference>
<dbReference type="CDD" id="cd00609">
    <property type="entry name" value="AAT_like"/>
    <property type="match status" value="1"/>
</dbReference>
<comment type="similarity">
    <text evidence="1">Belongs to the class-I pyridoxal-phosphate-dependent aminotransferase family.</text>
</comment>
<organism evidence="4 5">
    <name type="scientific">Diaporthe australafricana</name>
    <dbReference type="NCBI Taxonomy" id="127596"/>
    <lineage>
        <taxon>Eukaryota</taxon>
        <taxon>Fungi</taxon>
        <taxon>Dikarya</taxon>
        <taxon>Ascomycota</taxon>
        <taxon>Pezizomycotina</taxon>
        <taxon>Sordariomycetes</taxon>
        <taxon>Sordariomycetidae</taxon>
        <taxon>Diaporthales</taxon>
        <taxon>Diaporthaceae</taxon>
        <taxon>Diaporthe</taxon>
    </lineage>
</organism>
<dbReference type="Pfam" id="PF00155">
    <property type="entry name" value="Aminotran_1_2"/>
    <property type="match status" value="1"/>
</dbReference>
<protein>
    <recommendedName>
        <fullName evidence="3">Aminotransferase class I/classII large domain-containing protein</fullName>
    </recommendedName>
</protein>
<dbReference type="EMBL" id="JAWRVE010000027">
    <property type="protein sequence ID" value="KAL1872995.1"/>
    <property type="molecule type" value="Genomic_DNA"/>
</dbReference>
<gene>
    <name evidence="4" type="ORF">Daus18300_004136</name>
</gene>
<dbReference type="InterPro" id="IPR004839">
    <property type="entry name" value="Aminotransferase_I/II_large"/>
</dbReference>
<evidence type="ECO:0000259" key="3">
    <source>
        <dbReference type="Pfam" id="PF00155"/>
    </source>
</evidence>
<dbReference type="PROSITE" id="PS00105">
    <property type="entry name" value="AA_TRANSFER_CLASS_1"/>
    <property type="match status" value="1"/>
</dbReference>
<dbReference type="InterPro" id="IPR015421">
    <property type="entry name" value="PyrdxlP-dep_Trfase_major"/>
</dbReference>
<dbReference type="Gene3D" id="3.40.640.10">
    <property type="entry name" value="Type I PLP-dependent aspartate aminotransferase-like (Major domain)"/>
    <property type="match status" value="1"/>
</dbReference>
<dbReference type="Gene3D" id="3.90.1150.10">
    <property type="entry name" value="Aspartate Aminotransferase, domain 1"/>
    <property type="match status" value="1"/>
</dbReference>
<dbReference type="PANTHER" id="PTHR43510">
    <property type="entry name" value="AMINOTRANSFERASE FUNCTION, HYPOTHETICAL (EUROFUNG)"/>
    <property type="match status" value="1"/>
</dbReference>
<evidence type="ECO:0000313" key="5">
    <source>
        <dbReference type="Proteomes" id="UP001583177"/>
    </source>
</evidence>
<sequence>MVKIEPFAVEQWMDEYETTPGVLNIAETCAASVSIDDLGALSAEKDSASPVNLSTKLTYGAIRGSEKLRERVAALYNTNNAAPLSADNILITQGAIVANFLFMYTLLGPGDHAVCVYPTYQQLYGVPQSLGAEVSLWKLRRDNGYIPDVTELETLVKSNTKIIILNNPNNPTGATIPKAVLSAIVEFARARNIIIMCDEVYSPLYHSPPSEADIPPSILSFGYDKTVSTGSMSKAWALAGIRLGWVASRDKGIIDAVAEARDYTTISVSQLDDQVAKYALSDAVRPALIERNLELARTNLGLLQGFVDGHKEVCSWVKPTAGTTAFIQFTNGGKPVNDVAFCLDVLDKTKVMFLPGSKCFGHDQDFKGYVRIGYVSETEVLVEALKKLGEYVNKNLSS</sequence>